<evidence type="ECO:0000256" key="4">
    <source>
        <dbReference type="ARBA" id="ARBA00022801"/>
    </source>
</evidence>
<evidence type="ECO:0000259" key="7">
    <source>
        <dbReference type="Pfam" id="PF02272"/>
    </source>
</evidence>
<keyword evidence="3" id="KW-0540">Nuclease</keyword>
<dbReference type="Pfam" id="PF02272">
    <property type="entry name" value="DHHA1"/>
    <property type="match status" value="1"/>
</dbReference>
<dbReference type="GO" id="GO:0003676">
    <property type="term" value="F:nucleic acid binding"/>
    <property type="evidence" value="ECO:0007669"/>
    <property type="project" value="InterPro"/>
</dbReference>
<evidence type="ECO:0000256" key="5">
    <source>
        <dbReference type="ARBA" id="ARBA00022839"/>
    </source>
</evidence>
<dbReference type="EMBL" id="APNK01000018">
    <property type="protein sequence ID" value="KEZ77020.1"/>
    <property type="molecule type" value="Genomic_DNA"/>
</dbReference>
<dbReference type="InterPro" id="IPR041122">
    <property type="entry name" value="RecJ_OB"/>
</dbReference>
<protein>
    <recommendedName>
        <fullName evidence="2">Single-stranded-DNA-specific exonuclease RecJ</fullName>
    </recommendedName>
</protein>
<dbReference type="Pfam" id="PF01368">
    <property type="entry name" value="DHH"/>
    <property type="match status" value="1"/>
</dbReference>
<dbReference type="PATRIC" id="fig|1304275.5.peg.2430"/>
<keyword evidence="5 9" id="KW-0269">Exonuclease</keyword>
<dbReference type="GO" id="GO:0008409">
    <property type="term" value="F:5'-3' exonuclease activity"/>
    <property type="evidence" value="ECO:0007669"/>
    <property type="project" value="InterPro"/>
</dbReference>
<keyword evidence="4" id="KW-0378">Hydrolase</keyword>
<sequence>MTTAAAQSTAGADGAAHGPHIVERVASETPALGGVQPALLRRIYAGRGVTDAAELDYRLAGLPDFSTLKGIDAAVDELEAAIVARRPIRIVGDFDADGATSTTLAMDVLEAFGATVDFFMPHRATHGYGLSPTVVEAIGPPGAAGGLLLTVDNGIASMSGVDAARAAGWRVVVTDHHLPGERLPAAEAIVNPNQADCGFACKHLAGVGVVFYVMAALRARMAQRGVTALPRMGELLDLVAVGTVADVVPLDHVNRTLVSQGLRRIRAGRGRPGIVALAEIAGRDPQRLDTDDIGFAIGPRINAAGRLDDMSLGVACLRAGTVDIARQAAETLSSINRQRRSVQQRMQGQAEAALARVTALEEAPDALVVHEPDWHEGIVGLIASRLRERMHRPVVAFAPGEHGELKGSARSIPGLHIRDALAAVDAEAPGLITRFGGHAQAAGLSLPPSALADFAERFRAAVAARLTPDIATREYVTDGELDGPDHGLETAARLRDAGPWGAGFAAPLFHGAYHVLAQRIVGSGHLKLTVQAVNGGAPIEAMIFNRDELLDDSRVHRLVFRLQVNEFRGRQSANLIVEHCCVDAPGLVRRERSDVNES</sequence>
<gene>
    <name evidence="9" type="ORF">C41B8_11910</name>
</gene>
<dbReference type="InterPro" id="IPR003156">
    <property type="entry name" value="DHHA1_dom"/>
</dbReference>
<feature type="domain" description="DDH" evidence="6">
    <location>
        <begin position="88"/>
        <end position="243"/>
    </location>
</feature>
<dbReference type="NCBIfam" id="TIGR00644">
    <property type="entry name" value="recJ"/>
    <property type="match status" value="1"/>
</dbReference>
<dbReference type="Gene3D" id="3.90.1640.30">
    <property type="match status" value="1"/>
</dbReference>
<feature type="domain" description="RecJ OB" evidence="8">
    <location>
        <begin position="477"/>
        <end position="579"/>
    </location>
</feature>
<evidence type="ECO:0000313" key="10">
    <source>
        <dbReference type="Proteomes" id="UP000028302"/>
    </source>
</evidence>
<evidence type="ECO:0000256" key="1">
    <source>
        <dbReference type="ARBA" id="ARBA00005915"/>
    </source>
</evidence>
<evidence type="ECO:0000256" key="3">
    <source>
        <dbReference type="ARBA" id="ARBA00022722"/>
    </source>
</evidence>
<dbReference type="PANTHER" id="PTHR30255">
    <property type="entry name" value="SINGLE-STRANDED-DNA-SPECIFIC EXONUCLEASE RECJ"/>
    <property type="match status" value="1"/>
</dbReference>
<dbReference type="InterPro" id="IPR004610">
    <property type="entry name" value="RecJ"/>
</dbReference>
<keyword evidence="10" id="KW-1185">Reference proteome</keyword>
<proteinExistence type="inferred from homology"/>
<dbReference type="InterPro" id="IPR051673">
    <property type="entry name" value="SSDNA_exonuclease_RecJ"/>
</dbReference>
<dbReference type="PANTHER" id="PTHR30255:SF2">
    <property type="entry name" value="SINGLE-STRANDED-DNA-SPECIFIC EXONUCLEASE RECJ"/>
    <property type="match status" value="1"/>
</dbReference>
<dbReference type="Gene3D" id="3.10.310.30">
    <property type="match status" value="1"/>
</dbReference>
<evidence type="ECO:0000256" key="2">
    <source>
        <dbReference type="ARBA" id="ARBA00019841"/>
    </source>
</evidence>
<dbReference type="GO" id="GO:0006281">
    <property type="term" value="P:DNA repair"/>
    <property type="evidence" value="ECO:0007669"/>
    <property type="project" value="InterPro"/>
</dbReference>
<dbReference type="Proteomes" id="UP000028302">
    <property type="component" value="Unassembled WGS sequence"/>
</dbReference>
<name>A0A084IJY6_SALHC</name>
<dbReference type="InterPro" id="IPR038763">
    <property type="entry name" value="DHH_sf"/>
</dbReference>
<feature type="domain" description="DHHA1" evidence="7">
    <location>
        <begin position="368"/>
        <end position="463"/>
    </location>
</feature>
<dbReference type="SUPFAM" id="SSF64182">
    <property type="entry name" value="DHH phosphoesterases"/>
    <property type="match status" value="1"/>
</dbReference>
<evidence type="ECO:0000313" key="9">
    <source>
        <dbReference type="EMBL" id="KEZ77020.1"/>
    </source>
</evidence>
<organism evidence="9 10">
    <name type="scientific">Salinisphaera hydrothermalis (strain C41B8)</name>
    <dbReference type="NCBI Taxonomy" id="1304275"/>
    <lineage>
        <taxon>Bacteria</taxon>
        <taxon>Pseudomonadati</taxon>
        <taxon>Pseudomonadota</taxon>
        <taxon>Gammaproteobacteria</taxon>
        <taxon>Salinisphaerales</taxon>
        <taxon>Salinisphaeraceae</taxon>
        <taxon>Salinisphaera</taxon>
    </lineage>
</organism>
<comment type="caution">
    <text evidence="9">The sequence shown here is derived from an EMBL/GenBank/DDBJ whole genome shotgun (WGS) entry which is preliminary data.</text>
</comment>
<comment type="similarity">
    <text evidence="1">Belongs to the RecJ family.</text>
</comment>
<dbReference type="AlphaFoldDB" id="A0A084IJY6"/>
<dbReference type="GO" id="GO:0006310">
    <property type="term" value="P:DNA recombination"/>
    <property type="evidence" value="ECO:0007669"/>
    <property type="project" value="InterPro"/>
</dbReference>
<accession>A0A084IJY6</accession>
<dbReference type="InterPro" id="IPR001667">
    <property type="entry name" value="DDH_dom"/>
</dbReference>
<dbReference type="STRING" id="1304275.C41B8_11910"/>
<evidence type="ECO:0000259" key="8">
    <source>
        <dbReference type="Pfam" id="PF17768"/>
    </source>
</evidence>
<reference evidence="9 10" key="1">
    <citation type="submission" date="2013-03" db="EMBL/GenBank/DDBJ databases">
        <title>Salinisphaera hydrothermalis C41B8 Genome Sequencing.</title>
        <authorList>
            <person name="Li C."/>
            <person name="Lai Q."/>
            <person name="Shao Z."/>
        </authorList>
    </citation>
    <scope>NUCLEOTIDE SEQUENCE [LARGE SCALE GENOMIC DNA]</scope>
    <source>
        <strain evidence="9 10">C41B8</strain>
    </source>
</reference>
<dbReference type="Pfam" id="PF17768">
    <property type="entry name" value="RecJ_OB"/>
    <property type="match status" value="1"/>
</dbReference>
<evidence type="ECO:0000259" key="6">
    <source>
        <dbReference type="Pfam" id="PF01368"/>
    </source>
</evidence>
<dbReference type="eggNOG" id="COG0608">
    <property type="taxonomic scope" value="Bacteria"/>
</dbReference>